<evidence type="ECO:0000313" key="3">
    <source>
        <dbReference type="EMBL" id="MDX8127810.1"/>
    </source>
</evidence>
<evidence type="ECO:0000256" key="2">
    <source>
        <dbReference type="SAM" id="SignalP"/>
    </source>
</evidence>
<feature type="chain" id="PRO_5047415949" description="PXPV repeat-containing protein" evidence="2">
    <location>
        <begin position="21"/>
        <end position="135"/>
    </location>
</feature>
<proteinExistence type="predicted"/>
<feature type="compositionally biased region" description="Basic and acidic residues" evidence="1">
    <location>
        <begin position="61"/>
        <end position="72"/>
    </location>
</feature>
<organism evidence="3 4">
    <name type="scientific">Methylomonas defluvii</name>
    <dbReference type="NCBI Taxonomy" id="3045149"/>
    <lineage>
        <taxon>Bacteria</taxon>
        <taxon>Pseudomonadati</taxon>
        <taxon>Pseudomonadota</taxon>
        <taxon>Gammaproteobacteria</taxon>
        <taxon>Methylococcales</taxon>
        <taxon>Methylococcaceae</taxon>
        <taxon>Methylomonas</taxon>
    </lineage>
</organism>
<evidence type="ECO:0000313" key="4">
    <source>
        <dbReference type="Proteomes" id="UP001284537"/>
    </source>
</evidence>
<evidence type="ECO:0008006" key="5">
    <source>
        <dbReference type="Google" id="ProtNLM"/>
    </source>
</evidence>
<accession>A0ABU4UG46</accession>
<evidence type="ECO:0000256" key="1">
    <source>
        <dbReference type="SAM" id="MobiDB-lite"/>
    </source>
</evidence>
<feature type="region of interest" description="Disordered" evidence="1">
    <location>
        <begin position="23"/>
        <end position="97"/>
    </location>
</feature>
<feature type="signal peptide" evidence="2">
    <location>
        <begin position="1"/>
        <end position="20"/>
    </location>
</feature>
<comment type="caution">
    <text evidence="3">The sequence shown here is derived from an EMBL/GenBank/DDBJ whole genome shotgun (WGS) entry which is preliminary data.</text>
</comment>
<dbReference type="Proteomes" id="UP001284537">
    <property type="component" value="Unassembled WGS sequence"/>
</dbReference>
<keyword evidence="2" id="KW-0732">Signal</keyword>
<sequence length="135" mass="16193">MVRQAIVLVFGWLLSGTAFGDQDDWVYTPRQQPQQRQYRQQPEQRQYNRRDYSSNDYDDQDRDRDRDRDFQDYQRNQGNQGFQGYRGGYRGYVPQPPTGYQAPADYYGLPPVRGFVYPPQPQQMPGFENHQRGRW</sequence>
<keyword evidence="4" id="KW-1185">Reference proteome</keyword>
<reference evidence="3 4" key="1">
    <citation type="submission" date="2023-11" db="EMBL/GenBank/DDBJ databases">
        <authorList>
            <person name="Ouyang M.-Y."/>
        </authorList>
    </citation>
    <scope>NUCLEOTIDE SEQUENCE [LARGE SCALE GENOMIC DNA]</scope>
    <source>
        <strain evidence="3 4">OY6</strain>
    </source>
</reference>
<dbReference type="EMBL" id="JAXARY010000009">
    <property type="protein sequence ID" value="MDX8127810.1"/>
    <property type="molecule type" value="Genomic_DNA"/>
</dbReference>
<protein>
    <recommendedName>
        <fullName evidence="5">PXPV repeat-containing protein</fullName>
    </recommendedName>
</protein>
<gene>
    <name evidence="3" type="ORF">QLH52_11005</name>
</gene>
<feature type="compositionally biased region" description="Low complexity" evidence="1">
    <location>
        <begin position="29"/>
        <end position="45"/>
    </location>
</feature>
<feature type="compositionally biased region" description="Low complexity" evidence="1">
    <location>
        <begin position="73"/>
        <end position="83"/>
    </location>
</feature>
<name>A0ABU4UG46_9GAMM</name>
<dbReference type="RefSeq" id="WP_319961567.1">
    <property type="nucleotide sequence ID" value="NZ_JAXARY010000009.1"/>
</dbReference>